<evidence type="ECO:0000256" key="1">
    <source>
        <dbReference type="SAM" id="MobiDB-lite"/>
    </source>
</evidence>
<gene>
    <name evidence="2" type="ORF">BIV57_00475</name>
</gene>
<accession>A0A1J7CCT5</accession>
<evidence type="ECO:0000313" key="2">
    <source>
        <dbReference type="EMBL" id="OIV39356.1"/>
    </source>
</evidence>
<sequence length="246" mass="27349">MSEHALETDVDLEEEDDEEQLDRDQIRWLRSALQSLRGDAYYQQRIEALLLTLARAFPHDPSSRIAPGAILHLASRLATYASGQAGSIDRGLPMVASGAVYYALRARLDATDAPRQLRTHLEDMSTVWEVGQRGRAPAAQRAAAALHRLRPRLADPADAHLVATMSLYAIADSPLDWHRRLATDGWRWLDARDDRSDVDRKFADEARIGLQRLLKATGTPCGPWRAAAPGTRPTQRPDREGAADEC</sequence>
<dbReference type="EMBL" id="MLCF01000002">
    <property type="protein sequence ID" value="OIV39356.1"/>
    <property type="molecule type" value="Genomic_DNA"/>
</dbReference>
<dbReference type="STRING" id="1428644.BIV57_00475"/>
<proteinExistence type="predicted"/>
<protein>
    <submittedName>
        <fullName evidence="2">Uncharacterized protein</fullName>
    </submittedName>
</protein>
<feature type="region of interest" description="Disordered" evidence="1">
    <location>
        <begin position="218"/>
        <end position="246"/>
    </location>
</feature>
<dbReference type="Proteomes" id="UP000243342">
    <property type="component" value="Unassembled WGS sequence"/>
</dbReference>
<evidence type="ECO:0000313" key="3">
    <source>
        <dbReference type="Proteomes" id="UP000243342"/>
    </source>
</evidence>
<keyword evidence="3" id="KW-1185">Reference proteome</keyword>
<dbReference type="RefSeq" id="WP_071654556.1">
    <property type="nucleotide sequence ID" value="NZ_MLCF01000002.1"/>
</dbReference>
<organism evidence="2 3">
    <name type="scientific">Mangrovactinospora gilvigrisea</name>
    <dbReference type="NCBI Taxonomy" id="1428644"/>
    <lineage>
        <taxon>Bacteria</taxon>
        <taxon>Bacillati</taxon>
        <taxon>Actinomycetota</taxon>
        <taxon>Actinomycetes</taxon>
        <taxon>Kitasatosporales</taxon>
        <taxon>Streptomycetaceae</taxon>
        <taxon>Mangrovactinospora</taxon>
    </lineage>
</organism>
<comment type="caution">
    <text evidence="2">The sequence shown here is derived from an EMBL/GenBank/DDBJ whole genome shotgun (WGS) entry which is preliminary data.</text>
</comment>
<name>A0A1J7CCT5_9ACTN</name>
<feature type="compositionally biased region" description="Basic and acidic residues" evidence="1">
    <location>
        <begin position="235"/>
        <end position="246"/>
    </location>
</feature>
<reference evidence="2 3" key="1">
    <citation type="submission" date="2016-10" db="EMBL/GenBank/DDBJ databases">
        <title>Genome sequence of Streptomyces gilvigriseus MUSC 26.</title>
        <authorList>
            <person name="Lee L.-H."/>
            <person name="Ser H.-L."/>
        </authorList>
    </citation>
    <scope>NUCLEOTIDE SEQUENCE [LARGE SCALE GENOMIC DNA]</scope>
    <source>
        <strain evidence="2 3">MUSC 26</strain>
    </source>
</reference>
<dbReference type="AlphaFoldDB" id="A0A1J7CCT5"/>